<gene>
    <name evidence="1" type="ORF">Q7C36_015035</name>
</gene>
<reference evidence="1" key="1">
    <citation type="submission" date="2023-08" db="EMBL/GenBank/DDBJ databases">
        <title>Pelteobagrus vachellii genome.</title>
        <authorList>
            <person name="Liu H."/>
        </authorList>
    </citation>
    <scope>NUCLEOTIDE SEQUENCE</scope>
    <source>
        <strain evidence="1">PRFRI_2022a</strain>
        <tissue evidence="1">Muscle</tissue>
    </source>
</reference>
<proteinExistence type="predicted"/>
<dbReference type="Proteomes" id="UP001187315">
    <property type="component" value="Unassembled WGS sequence"/>
</dbReference>
<keyword evidence="2" id="KW-1185">Reference proteome</keyword>
<dbReference type="EMBL" id="JAVHJS010000015">
    <property type="protein sequence ID" value="KAK2834334.1"/>
    <property type="molecule type" value="Genomic_DNA"/>
</dbReference>
<dbReference type="AlphaFoldDB" id="A0AA88MF79"/>
<comment type="caution">
    <text evidence="1">The sequence shown here is derived from an EMBL/GenBank/DDBJ whole genome shotgun (WGS) entry which is preliminary data.</text>
</comment>
<name>A0AA88MF79_TACVA</name>
<sequence length="82" mass="9380">MTKNARARPQLPTGDVTFITRRAATPCSLIFMRDELVPRYISAAPPPPRQHGACGSVVRVLSYRISFNLNTSYRKWHPLRRN</sequence>
<accession>A0AA88MF79</accession>
<evidence type="ECO:0000313" key="2">
    <source>
        <dbReference type="Proteomes" id="UP001187315"/>
    </source>
</evidence>
<organism evidence="1 2">
    <name type="scientific">Tachysurus vachellii</name>
    <name type="common">Darkbarbel catfish</name>
    <name type="synonym">Pelteobagrus vachellii</name>
    <dbReference type="NCBI Taxonomy" id="175792"/>
    <lineage>
        <taxon>Eukaryota</taxon>
        <taxon>Metazoa</taxon>
        <taxon>Chordata</taxon>
        <taxon>Craniata</taxon>
        <taxon>Vertebrata</taxon>
        <taxon>Euteleostomi</taxon>
        <taxon>Actinopterygii</taxon>
        <taxon>Neopterygii</taxon>
        <taxon>Teleostei</taxon>
        <taxon>Ostariophysi</taxon>
        <taxon>Siluriformes</taxon>
        <taxon>Bagridae</taxon>
        <taxon>Tachysurus</taxon>
    </lineage>
</organism>
<protein>
    <submittedName>
        <fullName evidence="1">Uncharacterized protein</fullName>
    </submittedName>
</protein>
<evidence type="ECO:0000313" key="1">
    <source>
        <dbReference type="EMBL" id="KAK2834334.1"/>
    </source>
</evidence>